<keyword evidence="2" id="KW-1003">Cell membrane</keyword>
<comment type="subcellular location">
    <subcellularLocation>
        <location evidence="1">Cell membrane</location>
        <topology evidence="1">Multi-pass membrane protein</topology>
    </subcellularLocation>
</comment>
<dbReference type="GO" id="GO:0005886">
    <property type="term" value="C:plasma membrane"/>
    <property type="evidence" value="ECO:0007669"/>
    <property type="project" value="UniProtKB-SubCell"/>
</dbReference>
<evidence type="ECO:0000256" key="5">
    <source>
        <dbReference type="ARBA" id="ARBA00023136"/>
    </source>
</evidence>
<dbReference type="InterPro" id="IPR050250">
    <property type="entry name" value="Macrolide_Exporter_MacB"/>
</dbReference>
<feature type="transmembrane region" description="Helical" evidence="7">
    <location>
        <begin position="439"/>
        <end position="469"/>
    </location>
</feature>
<evidence type="ECO:0000259" key="8">
    <source>
        <dbReference type="Pfam" id="PF02687"/>
    </source>
</evidence>
<reference evidence="10 11" key="1">
    <citation type="journal article" date="2018" name="Syst. Appl. Microbiol.">
        <title>Corynebacterium heidelbergense sp. nov., isolated from the preen glands of Egyptian geese (Alopochen aegyptiacus).</title>
        <authorList>
            <person name="Braun M.S."/>
            <person name="Wang E."/>
            <person name="Zimmermann S."/>
            <person name="Wink M."/>
        </authorList>
    </citation>
    <scope>NUCLEOTIDE SEQUENCE [LARGE SCALE GENOMIC DNA]</scope>
    <source>
        <strain evidence="10 11">647</strain>
    </source>
</reference>
<feature type="domain" description="MacB-like periplasmic core" evidence="9">
    <location>
        <begin position="23"/>
        <end position="233"/>
    </location>
</feature>
<dbReference type="PANTHER" id="PTHR30572">
    <property type="entry name" value="MEMBRANE COMPONENT OF TRANSPORTER-RELATED"/>
    <property type="match status" value="1"/>
</dbReference>
<feature type="transmembrane region" description="Helical" evidence="7">
    <location>
        <begin position="263"/>
        <end position="289"/>
    </location>
</feature>
<feature type="domain" description="ABC3 transporter permease C-terminal" evidence="8">
    <location>
        <begin position="738"/>
        <end position="854"/>
    </location>
</feature>
<dbReference type="EMBL" id="QHCV01000141">
    <property type="protein sequence ID" value="RAV31230.1"/>
    <property type="molecule type" value="Genomic_DNA"/>
</dbReference>
<feature type="transmembrane region" description="Helical" evidence="7">
    <location>
        <begin position="735"/>
        <end position="759"/>
    </location>
</feature>
<feature type="transmembrane region" description="Helical" evidence="7">
    <location>
        <begin position="490"/>
        <end position="512"/>
    </location>
</feature>
<feature type="transmembrane region" description="Helical" evidence="7">
    <location>
        <begin position="310"/>
        <end position="339"/>
    </location>
</feature>
<proteinExistence type="inferred from homology"/>
<comment type="caution">
    <text evidence="10">The sequence shown here is derived from an EMBL/GenBank/DDBJ whole genome shotgun (WGS) entry which is preliminary data.</text>
</comment>
<evidence type="ECO:0000256" key="7">
    <source>
        <dbReference type="SAM" id="Phobius"/>
    </source>
</evidence>
<feature type="transmembrane region" description="Helical" evidence="7">
    <location>
        <begin position="408"/>
        <end position="427"/>
    </location>
</feature>
<name>A0A364V3L4_9CORY</name>
<evidence type="ECO:0000256" key="1">
    <source>
        <dbReference type="ARBA" id="ARBA00004651"/>
    </source>
</evidence>
<keyword evidence="3 7" id="KW-0812">Transmembrane</keyword>
<dbReference type="AlphaFoldDB" id="A0A364V3L4"/>
<evidence type="ECO:0000256" key="2">
    <source>
        <dbReference type="ARBA" id="ARBA00022475"/>
    </source>
</evidence>
<feature type="transmembrane region" description="Helical" evidence="7">
    <location>
        <begin position="789"/>
        <end position="809"/>
    </location>
</feature>
<dbReference type="Pfam" id="PF02687">
    <property type="entry name" value="FtsX"/>
    <property type="match status" value="2"/>
</dbReference>
<dbReference type="InterPro" id="IPR003838">
    <property type="entry name" value="ABC3_permease_C"/>
</dbReference>
<dbReference type="GO" id="GO:0022857">
    <property type="term" value="F:transmembrane transporter activity"/>
    <property type="evidence" value="ECO:0007669"/>
    <property type="project" value="TreeGrafter"/>
</dbReference>
<keyword evidence="5 7" id="KW-0472">Membrane</keyword>
<feature type="domain" description="ABC3 transporter permease C-terminal" evidence="8">
    <location>
        <begin position="267"/>
        <end position="383"/>
    </location>
</feature>
<gene>
    <name evidence="10" type="ORF">DLJ54_09475</name>
</gene>
<evidence type="ECO:0000313" key="10">
    <source>
        <dbReference type="EMBL" id="RAV31230.1"/>
    </source>
</evidence>
<feature type="transmembrane region" description="Helical" evidence="7">
    <location>
        <begin position="359"/>
        <end position="378"/>
    </location>
</feature>
<keyword evidence="4 7" id="KW-1133">Transmembrane helix</keyword>
<organism evidence="10 11">
    <name type="scientific">Corynebacterium heidelbergense</name>
    <dbReference type="NCBI Taxonomy" id="2055947"/>
    <lineage>
        <taxon>Bacteria</taxon>
        <taxon>Bacillati</taxon>
        <taxon>Actinomycetota</taxon>
        <taxon>Actinomycetes</taxon>
        <taxon>Mycobacteriales</taxon>
        <taxon>Corynebacteriaceae</taxon>
        <taxon>Corynebacterium</taxon>
    </lineage>
</organism>
<dbReference type="PANTHER" id="PTHR30572:SF4">
    <property type="entry name" value="ABC TRANSPORTER PERMEASE YTRF"/>
    <property type="match status" value="1"/>
</dbReference>
<evidence type="ECO:0000256" key="4">
    <source>
        <dbReference type="ARBA" id="ARBA00022989"/>
    </source>
</evidence>
<evidence type="ECO:0000259" key="9">
    <source>
        <dbReference type="Pfam" id="PF12704"/>
    </source>
</evidence>
<keyword evidence="11" id="KW-1185">Reference proteome</keyword>
<evidence type="ECO:0000256" key="3">
    <source>
        <dbReference type="ARBA" id="ARBA00022692"/>
    </source>
</evidence>
<dbReference type="Proteomes" id="UP000251577">
    <property type="component" value="Unassembled WGS sequence"/>
</dbReference>
<dbReference type="InterPro" id="IPR025857">
    <property type="entry name" value="MacB_PCD"/>
</dbReference>
<comment type="similarity">
    <text evidence="6">Belongs to the ABC-4 integral membrane protein family.</text>
</comment>
<evidence type="ECO:0000313" key="11">
    <source>
        <dbReference type="Proteomes" id="UP000251577"/>
    </source>
</evidence>
<sequence>MASSKAMRRISLRSIAAHKVRLGLTILAVVLGTAFVAGSFMFTASLSKSFDGIVQDSLSSVDAVVTPKDGQGAVLPPGTLEKISSNPAVGKVNVSGETTVVVADENRHALSTGGAPTQVLPYYEPDETVGKPVPIVQGASPKKPDEVVVNDAAAKAHGISAGDKLLIVDPMGKRSVTVSGVYSTNVNGGGYIGIGMMPEAYLKNYAQGGMVSRLYVSAKPGTDQPQLLEALRKDYPEAKVRTGPEVSEELSGKITKALSFINYFLIAFGLVGLLVGTFIIANTFSMIVAQRMREFALLRALGVSRGQLTTSVVFEAIVIGLLGSLLGVLAGVGLVRLIYAGMEAFGAGLPVGGVGITPASIIVPLLLGLLVTVVSAWAPARRAGAVRPVEAMRSGDASSASPLKLRSLMGALAVALGVACALFGVWLDAKTAPRASLVGVGAVLLILGVFLVSPAISIPVVPTIGRVVGAPFRWVGRLASTNSRRNPRRTATTAFALTLGVALVTMIGMLGASMKAAISDVIESTVTSDYVVAGPSSGQFPLPQGVIDDVSKVDGVNQVVVIGAAPVKIAGQQTAGFGVPLTAYGQGDMAAAVKAENVHGSLDLRKPGFIADTKIAAAKGWKIGDTVPLSTDELGEFGTATLLGTYDPLQTLGPAVVSYESLKPLVGAGAVGPQRGMSPYLAFVDTQEANGTPGGKETRDRLSRAVEPYIVAQVQTPTEYAGSQAVTVDQMLNTLYGLLGLAVVIAILGIVNTLALNVIERRQEVGMLRAVGTQRRQVRTMITLEAVQIAIYGALVGVAIGLVVGWAFLKVLRGEGISVIAVPWSQIVAMVAGSGVVGVIAALWPSVKASRTPPLAAIGE</sequence>
<dbReference type="RefSeq" id="WP_113631453.1">
    <property type="nucleotide sequence ID" value="NZ_QHCV01000141.1"/>
</dbReference>
<protein>
    <submittedName>
        <fullName evidence="10">ABC transporter permease</fullName>
    </submittedName>
</protein>
<feature type="transmembrane region" description="Helical" evidence="7">
    <location>
        <begin position="821"/>
        <end position="844"/>
    </location>
</feature>
<dbReference type="Pfam" id="PF12704">
    <property type="entry name" value="MacB_PCD"/>
    <property type="match status" value="1"/>
</dbReference>
<evidence type="ECO:0000256" key="6">
    <source>
        <dbReference type="ARBA" id="ARBA00038076"/>
    </source>
</evidence>
<accession>A0A364V3L4</accession>